<evidence type="ECO:0000256" key="8">
    <source>
        <dbReference type="ARBA" id="ARBA00023012"/>
    </source>
</evidence>
<evidence type="ECO:0000256" key="7">
    <source>
        <dbReference type="ARBA" id="ARBA00022840"/>
    </source>
</evidence>
<dbReference type="InterPro" id="IPR004358">
    <property type="entry name" value="Sig_transdc_His_kin-like_C"/>
</dbReference>
<dbReference type="SMART" id="SM00091">
    <property type="entry name" value="PAS"/>
    <property type="match status" value="1"/>
</dbReference>
<accession>A0A809Y6Y5</accession>
<reference evidence="12" key="1">
    <citation type="submission" date="2020-05" db="EMBL/GenBank/DDBJ databases">
        <title>Complete genome sequence of Bradyrhizobium diazoefficiens XF2 isolated from soybean nodule.</title>
        <authorList>
            <person name="Noda R."/>
            <person name="Kakizaki K."/>
            <person name="Minamisawa K."/>
        </authorList>
    </citation>
    <scope>NUCLEOTIDE SEQUENCE</scope>
    <source>
        <strain evidence="12">XF2</strain>
    </source>
</reference>
<keyword evidence="8" id="KW-0902">Two-component regulatory system</keyword>
<dbReference type="GO" id="GO:0006355">
    <property type="term" value="P:regulation of DNA-templated transcription"/>
    <property type="evidence" value="ECO:0007669"/>
    <property type="project" value="InterPro"/>
</dbReference>
<keyword evidence="7" id="KW-0067">ATP-binding</keyword>
<dbReference type="InterPro" id="IPR003661">
    <property type="entry name" value="HisK_dim/P_dom"/>
</dbReference>
<evidence type="ECO:0000259" key="10">
    <source>
        <dbReference type="PROSITE" id="PS50109"/>
    </source>
</evidence>
<dbReference type="SUPFAM" id="SSF55874">
    <property type="entry name" value="ATPase domain of HSP90 chaperone/DNA topoisomerase II/histidine kinase"/>
    <property type="match status" value="1"/>
</dbReference>
<dbReference type="Gene3D" id="3.30.565.10">
    <property type="entry name" value="Histidine kinase-like ATPase, C-terminal domain"/>
    <property type="match status" value="1"/>
</dbReference>
<dbReference type="InterPro" id="IPR036890">
    <property type="entry name" value="HATPase_C_sf"/>
</dbReference>
<proteinExistence type="predicted"/>
<dbReference type="CDD" id="cd00130">
    <property type="entry name" value="PAS"/>
    <property type="match status" value="1"/>
</dbReference>
<dbReference type="Pfam" id="PF00989">
    <property type="entry name" value="PAS"/>
    <property type="match status" value="1"/>
</dbReference>
<dbReference type="EMBL" id="AP023092">
    <property type="protein sequence ID" value="BCE33591.1"/>
    <property type="molecule type" value="Genomic_DNA"/>
</dbReference>
<dbReference type="InterPro" id="IPR035965">
    <property type="entry name" value="PAS-like_dom_sf"/>
</dbReference>
<dbReference type="InterPro" id="IPR036097">
    <property type="entry name" value="HisK_dim/P_sf"/>
</dbReference>
<evidence type="ECO:0000256" key="9">
    <source>
        <dbReference type="SAM" id="Coils"/>
    </source>
</evidence>
<evidence type="ECO:0000256" key="6">
    <source>
        <dbReference type="ARBA" id="ARBA00022777"/>
    </source>
</evidence>
<dbReference type="GO" id="GO:0005524">
    <property type="term" value="F:ATP binding"/>
    <property type="evidence" value="ECO:0007669"/>
    <property type="project" value="UniProtKB-KW"/>
</dbReference>
<evidence type="ECO:0000256" key="1">
    <source>
        <dbReference type="ARBA" id="ARBA00000085"/>
    </source>
</evidence>
<dbReference type="Gene3D" id="1.10.287.130">
    <property type="match status" value="1"/>
</dbReference>
<dbReference type="PRINTS" id="PR00344">
    <property type="entry name" value="BCTRLSENSOR"/>
</dbReference>
<dbReference type="PROSITE" id="PS50109">
    <property type="entry name" value="HIS_KIN"/>
    <property type="match status" value="1"/>
</dbReference>
<keyword evidence="9" id="KW-0175">Coiled coil</keyword>
<dbReference type="EC" id="2.7.13.3" evidence="2"/>
<dbReference type="AlphaFoldDB" id="A0A809Y6Y5"/>
<organism evidence="12">
    <name type="scientific">Bradyrhizobium diazoefficiens</name>
    <dbReference type="NCBI Taxonomy" id="1355477"/>
    <lineage>
        <taxon>Bacteria</taxon>
        <taxon>Pseudomonadati</taxon>
        <taxon>Pseudomonadota</taxon>
        <taxon>Alphaproteobacteria</taxon>
        <taxon>Hyphomicrobiales</taxon>
        <taxon>Nitrobacteraceae</taxon>
        <taxon>Bradyrhizobium</taxon>
    </lineage>
</organism>
<feature type="domain" description="PAS" evidence="11">
    <location>
        <begin position="164"/>
        <end position="236"/>
    </location>
</feature>
<protein>
    <recommendedName>
        <fullName evidence="2">histidine kinase</fullName>
        <ecNumber evidence="2">2.7.13.3</ecNumber>
    </recommendedName>
</protein>
<dbReference type="SUPFAM" id="SSF55785">
    <property type="entry name" value="PYP-like sensor domain (PAS domain)"/>
    <property type="match status" value="1"/>
</dbReference>
<feature type="coiled-coil region" evidence="9">
    <location>
        <begin position="280"/>
        <end position="322"/>
    </location>
</feature>
<sequence length="570" mass="62979">MPWVDKLSEPQELRRCIRDLVALSTLPAIWKDYNSRQIADSAAAALLSMLNADVIYVTVPGLRDEPVADVMRTSQAVSIGSSGHIERILRGASRGRRDQISAIDNPLGKGTLRIVAAPMGFGGDAGIVAGSVNPQFPSETDRLLLGIAANHATLAIQRWHAEAEQRRLATVIERSSEFIGIADLDGTPQYLNKAAFDLLGLSGTEEVQRLNIFDFMAPDERTRAHRELLPMVMRTGRWLGELNLCHFKTGEIIPFLVDWFRIDDSRTGRPTNMATVSRDLRHQKKLEADLRRLNESLEQRVAERTSELAEALERLTLEAEERLCADVRAQQLQAELHHASRLSAAGQMAGALAHELNQPLTAFTNSINAVHRMMANGPPAPHRVATVRDVLGEAADQALRAGEIIRRLREFVTRGETEMRIENLPDLIREASHLASAGTGPHGVQVRLSFDPRAEAVFANRIQLQQVMLNLIRNAHEAMAQSEWRELEVVTARLDDKSIEIAVADRGSGLPDNIVEHLFEPFHTTKVDGMGLGLSICRSIVEAHRGKLGYEPNCGGGAIFRVTLPVPPER</sequence>
<dbReference type="PANTHER" id="PTHR43065">
    <property type="entry name" value="SENSOR HISTIDINE KINASE"/>
    <property type="match status" value="1"/>
</dbReference>
<evidence type="ECO:0000313" key="12">
    <source>
        <dbReference type="EMBL" id="BCE33591.1"/>
    </source>
</evidence>
<keyword evidence="5" id="KW-0547">Nucleotide-binding</keyword>
<dbReference type="NCBIfam" id="TIGR00229">
    <property type="entry name" value="sensory_box"/>
    <property type="match status" value="1"/>
</dbReference>
<dbReference type="PROSITE" id="PS50112">
    <property type="entry name" value="PAS"/>
    <property type="match status" value="1"/>
</dbReference>
<dbReference type="SUPFAM" id="SSF47384">
    <property type="entry name" value="Homodimeric domain of signal transducing histidine kinase"/>
    <property type="match status" value="1"/>
</dbReference>
<keyword evidence="3" id="KW-0597">Phosphoprotein</keyword>
<evidence type="ECO:0000256" key="3">
    <source>
        <dbReference type="ARBA" id="ARBA00022553"/>
    </source>
</evidence>
<dbReference type="InterPro" id="IPR013767">
    <property type="entry name" value="PAS_fold"/>
</dbReference>
<dbReference type="GO" id="GO:0000155">
    <property type="term" value="F:phosphorelay sensor kinase activity"/>
    <property type="evidence" value="ECO:0007669"/>
    <property type="project" value="InterPro"/>
</dbReference>
<dbReference type="PANTHER" id="PTHR43065:SF42">
    <property type="entry name" value="TWO-COMPONENT SENSOR PPRA"/>
    <property type="match status" value="1"/>
</dbReference>
<comment type="catalytic activity">
    <reaction evidence="1">
        <text>ATP + protein L-histidine = ADP + protein N-phospho-L-histidine.</text>
        <dbReference type="EC" id="2.7.13.3"/>
    </reaction>
</comment>
<dbReference type="Gene3D" id="3.30.450.20">
    <property type="entry name" value="PAS domain"/>
    <property type="match status" value="1"/>
</dbReference>
<dbReference type="SMART" id="SM00387">
    <property type="entry name" value="HATPase_c"/>
    <property type="match status" value="1"/>
</dbReference>
<dbReference type="InterPro" id="IPR003594">
    <property type="entry name" value="HATPase_dom"/>
</dbReference>
<keyword evidence="6" id="KW-0418">Kinase</keyword>
<dbReference type="CDD" id="cd00082">
    <property type="entry name" value="HisKA"/>
    <property type="match status" value="1"/>
</dbReference>
<gene>
    <name evidence="12" type="ORF">XF2B_73600</name>
</gene>
<dbReference type="InterPro" id="IPR000014">
    <property type="entry name" value="PAS"/>
</dbReference>
<dbReference type="InterPro" id="IPR005467">
    <property type="entry name" value="His_kinase_dom"/>
</dbReference>
<evidence type="ECO:0000256" key="5">
    <source>
        <dbReference type="ARBA" id="ARBA00022741"/>
    </source>
</evidence>
<dbReference type="Pfam" id="PF02518">
    <property type="entry name" value="HATPase_c"/>
    <property type="match status" value="1"/>
</dbReference>
<feature type="domain" description="Histidine kinase" evidence="10">
    <location>
        <begin position="351"/>
        <end position="568"/>
    </location>
</feature>
<evidence type="ECO:0000256" key="4">
    <source>
        <dbReference type="ARBA" id="ARBA00022679"/>
    </source>
</evidence>
<evidence type="ECO:0000256" key="2">
    <source>
        <dbReference type="ARBA" id="ARBA00012438"/>
    </source>
</evidence>
<name>A0A809Y6Y5_9BRAD</name>
<evidence type="ECO:0000259" key="11">
    <source>
        <dbReference type="PROSITE" id="PS50112"/>
    </source>
</evidence>
<keyword evidence="4" id="KW-0808">Transferase</keyword>